<keyword evidence="7 8" id="KW-0472">Membrane</keyword>
<reference evidence="11" key="1">
    <citation type="journal article" date="2019" name="Int. J. Syst. Evol. Microbiol.">
        <title>The Global Catalogue of Microorganisms (GCM) 10K type strain sequencing project: providing services to taxonomists for standard genome sequencing and annotation.</title>
        <authorList>
            <consortium name="The Broad Institute Genomics Platform"/>
            <consortium name="The Broad Institute Genome Sequencing Center for Infectious Disease"/>
            <person name="Wu L."/>
            <person name="Ma J."/>
        </authorList>
    </citation>
    <scope>NUCLEOTIDE SEQUENCE [LARGE SCALE GENOMIC DNA]</scope>
    <source>
        <strain evidence="11">CCM 8749</strain>
    </source>
</reference>
<keyword evidence="5 9" id="KW-0812">Transmembrane</keyword>
<protein>
    <recommendedName>
        <fullName evidence="8">Biotin transporter</fullName>
    </recommendedName>
</protein>
<evidence type="ECO:0000256" key="4">
    <source>
        <dbReference type="ARBA" id="ARBA00022475"/>
    </source>
</evidence>
<keyword evidence="11" id="KW-1185">Reference proteome</keyword>
<dbReference type="Proteomes" id="UP001596250">
    <property type="component" value="Unassembled WGS sequence"/>
</dbReference>
<evidence type="ECO:0000256" key="3">
    <source>
        <dbReference type="ARBA" id="ARBA00022448"/>
    </source>
</evidence>
<comment type="similarity">
    <text evidence="2 8">Belongs to the BioY family.</text>
</comment>
<accession>A0ABW1ITV1</accession>
<dbReference type="PANTHER" id="PTHR34295">
    <property type="entry name" value="BIOTIN TRANSPORTER BIOY"/>
    <property type="match status" value="1"/>
</dbReference>
<proteinExistence type="inferred from homology"/>
<feature type="transmembrane region" description="Helical" evidence="9">
    <location>
        <begin position="86"/>
        <end position="108"/>
    </location>
</feature>
<name>A0ABW1ITV1_9BACL</name>
<organism evidence="10 11">
    <name type="scientific">Marinicrinis lubricantis</name>
    <dbReference type="NCBI Taxonomy" id="2086470"/>
    <lineage>
        <taxon>Bacteria</taxon>
        <taxon>Bacillati</taxon>
        <taxon>Bacillota</taxon>
        <taxon>Bacilli</taxon>
        <taxon>Bacillales</taxon>
        <taxon>Paenibacillaceae</taxon>
    </lineage>
</organism>
<evidence type="ECO:0000256" key="9">
    <source>
        <dbReference type="SAM" id="Phobius"/>
    </source>
</evidence>
<dbReference type="PANTHER" id="PTHR34295:SF4">
    <property type="entry name" value="BIOTIN TRANSPORTER BIOY-RELATED"/>
    <property type="match status" value="1"/>
</dbReference>
<evidence type="ECO:0000313" key="11">
    <source>
        <dbReference type="Proteomes" id="UP001596250"/>
    </source>
</evidence>
<dbReference type="InterPro" id="IPR003784">
    <property type="entry name" value="BioY"/>
</dbReference>
<keyword evidence="6 9" id="KW-1133">Transmembrane helix</keyword>
<evidence type="ECO:0000313" key="10">
    <source>
        <dbReference type="EMBL" id="MFC5988540.1"/>
    </source>
</evidence>
<gene>
    <name evidence="10" type="ORF">ACFPXP_19225</name>
</gene>
<evidence type="ECO:0000256" key="1">
    <source>
        <dbReference type="ARBA" id="ARBA00004651"/>
    </source>
</evidence>
<keyword evidence="3 8" id="KW-0813">Transport</keyword>
<dbReference type="Pfam" id="PF02632">
    <property type="entry name" value="BioY"/>
    <property type="match status" value="1"/>
</dbReference>
<dbReference type="PIRSF" id="PIRSF016661">
    <property type="entry name" value="BioY"/>
    <property type="match status" value="1"/>
</dbReference>
<feature type="transmembrane region" description="Helical" evidence="9">
    <location>
        <begin position="12"/>
        <end position="33"/>
    </location>
</feature>
<feature type="transmembrane region" description="Helical" evidence="9">
    <location>
        <begin position="45"/>
        <end position="74"/>
    </location>
</feature>
<feature type="transmembrane region" description="Helical" evidence="9">
    <location>
        <begin position="156"/>
        <end position="179"/>
    </location>
</feature>
<sequence length="208" mass="22441">MKTKSQRITVRGIVFSALFGALMVVMSFLQIQLGFSPVPITMETMAIMLTGAFLGASYGFFSMFTVVVLVALGLPLLNGQGGLAKILGPTGGFIWMFPLSALLIGYFVNRVKGDGIKAYIQIFIIIGLFGSLLLYVTGVPWLAYKMKVSFAKAMALGCYPYLLGDFAKVVIATIIVVPIRKMYPSWQLTGTGGAKVAILEDSSTRKLS</sequence>
<evidence type="ECO:0000256" key="7">
    <source>
        <dbReference type="ARBA" id="ARBA00023136"/>
    </source>
</evidence>
<comment type="caution">
    <text evidence="10">The sequence shown here is derived from an EMBL/GenBank/DDBJ whole genome shotgun (WGS) entry which is preliminary data.</text>
</comment>
<dbReference type="Gene3D" id="1.10.1760.20">
    <property type="match status" value="1"/>
</dbReference>
<feature type="transmembrane region" description="Helical" evidence="9">
    <location>
        <begin position="120"/>
        <end position="144"/>
    </location>
</feature>
<evidence type="ECO:0000256" key="2">
    <source>
        <dbReference type="ARBA" id="ARBA00010692"/>
    </source>
</evidence>
<keyword evidence="4 8" id="KW-1003">Cell membrane</keyword>
<evidence type="ECO:0000256" key="5">
    <source>
        <dbReference type="ARBA" id="ARBA00022692"/>
    </source>
</evidence>
<comment type="subcellular location">
    <subcellularLocation>
        <location evidence="1 8">Cell membrane</location>
        <topology evidence="1 8">Multi-pass membrane protein</topology>
    </subcellularLocation>
</comment>
<evidence type="ECO:0000256" key="8">
    <source>
        <dbReference type="PIRNR" id="PIRNR016661"/>
    </source>
</evidence>
<evidence type="ECO:0000256" key="6">
    <source>
        <dbReference type="ARBA" id="ARBA00022989"/>
    </source>
</evidence>
<dbReference type="EMBL" id="JBHSQV010000182">
    <property type="protein sequence ID" value="MFC5988540.1"/>
    <property type="molecule type" value="Genomic_DNA"/>
</dbReference>
<dbReference type="RefSeq" id="WP_379896014.1">
    <property type="nucleotide sequence ID" value="NZ_CBCSCT010000011.1"/>
</dbReference>